<comment type="caution">
    <text evidence="3">The sequence shown here is derived from an EMBL/GenBank/DDBJ whole genome shotgun (WGS) entry which is preliminary data.</text>
</comment>
<dbReference type="Pfam" id="PF14403">
    <property type="entry name" value="CP_ATPgrasp_2"/>
    <property type="match status" value="1"/>
</dbReference>
<dbReference type="PANTHER" id="PTHR34595:SF2">
    <property type="entry name" value="BLR2978 PROTEIN"/>
    <property type="match status" value="1"/>
</dbReference>
<dbReference type="InterPro" id="IPR007296">
    <property type="entry name" value="DUF403"/>
</dbReference>
<gene>
    <name evidence="3" type="ORF">CVM52_09540</name>
</gene>
<dbReference type="SUPFAM" id="SSF56059">
    <property type="entry name" value="Glutathione synthetase ATP-binding domain-like"/>
    <property type="match status" value="1"/>
</dbReference>
<feature type="domain" description="DUF403" evidence="1">
    <location>
        <begin position="518"/>
        <end position="796"/>
    </location>
</feature>
<dbReference type="Gene3D" id="3.40.50.11290">
    <property type="match status" value="1"/>
</dbReference>
<evidence type="ECO:0000313" key="3">
    <source>
        <dbReference type="EMBL" id="PJE36948.1"/>
    </source>
</evidence>
<evidence type="ECO:0000259" key="1">
    <source>
        <dbReference type="Pfam" id="PF04168"/>
    </source>
</evidence>
<dbReference type="InterPro" id="IPR025841">
    <property type="entry name" value="CP_ATPgrasp_2"/>
</dbReference>
<dbReference type="Pfam" id="PF04168">
    <property type="entry name" value="Alpha-E"/>
    <property type="match status" value="1"/>
</dbReference>
<evidence type="ECO:0000259" key="2">
    <source>
        <dbReference type="Pfam" id="PF14403"/>
    </source>
</evidence>
<accession>A0A2M8J2H0</accession>
<dbReference type="InterPro" id="IPR051680">
    <property type="entry name" value="ATP-dep_Glu-Cys_Ligase-2"/>
</dbReference>
<dbReference type="AlphaFoldDB" id="A0A2M8J2H0"/>
<dbReference type="Proteomes" id="UP000231553">
    <property type="component" value="Unassembled WGS sequence"/>
</dbReference>
<feature type="domain" description="Circularly permuted ATP-grasp type 2" evidence="2">
    <location>
        <begin position="91"/>
        <end position="469"/>
    </location>
</feature>
<dbReference type="PANTHER" id="PTHR34595">
    <property type="entry name" value="BLR5612 PROTEIN"/>
    <property type="match status" value="1"/>
</dbReference>
<dbReference type="RefSeq" id="WP_100162278.1">
    <property type="nucleotide sequence ID" value="NZ_PGTB01000026.1"/>
</dbReference>
<evidence type="ECO:0000313" key="4">
    <source>
        <dbReference type="Proteomes" id="UP000231553"/>
    </source>
</evidence>
<reference evidence="3 4" key="1">
    <citation type="journal article" date="2018" name="Int. J. Syst. Evol. Microbiol.">
        <title>Pseudooceanicola lipolyticus sp. nov., a marine alphaproteobacterium, reclassification of Oceanicola flagellatus as Pseudooceanicola flagellatus comb. nov. and emended description of the genus Pseudooceanicola.</title>
        <authorList>
            <person name="Huang M.-M."/>
            <person name="Guo L.-L."/>
            <person name="Wu Y.-H."/>
            <person name="Lai Q.-L."/>
            <person name="Shao Z.-Z."/>
            <person name="Wang C.-S."/>
            <person name="Wu M."/>
            <person name="Xu X.-W."/>
        </authorList>
    </citation>
    <scope>NUCLEOTIDE SEQUENCE [LARGE SCALE GENOMIC DNA]</scope>
    <source>
        <strain evidence="3 4">157</strain>
    </source>
</reference>
<dbReference type="EMBL" id="PGTB01000026">
    <property type="protein sequence ID" value="PJE36948.1"/>
    <property type="molecule type" value="Genomic_DNA"/>
</dbReference>
<protein>
    <submittedName>
        <fullName evidence="3">Uncharacterized protein</fullName>
    </submittedName>
</protein>
<organism evidence="3 4">
    <name type="scientific">Pseudooceanicola lipolyticus</name>
    <dbReference type="NCBI Taxonomy" id="2029104"/>
    <lineage>
        <taxon>Bacteria</taxon>
        <taxon>Pseudomonadati</taxon>
        <taxon>Pseudomonadota</taxon>
        <taxon>Alphaproteobacteria</taxon>
        <taxon>Rhodobacterales</taxon>
        <taxon>Paracoccaceae</taxon>
        <taxon>Pseudooceanicola</taxon>
    </lineage>
</organism>
<sequence>MSDSTARSSPIDGLLEQYRPRPGVADELMQADGSLRAVWQPLIRQLARLSPEELSQRTARADQYLKDAGVYFRQYTGTGSTERAWPLSHIPVVIGGAEWRQLSAGIIQRAELLERVMADLYGPGDLVNGGLLPAELITRNREWLRPVQGLHPRSGHFLHFLAFEIGRSPDGSWFVLGDRTQAPSGAGFALENRMATSRVFHDYFPAANVERLAGFFRGFRDAINGLRGDGDGRAAILTPGQHTDTYFEHAYIARYLGLMLLESDDLRVDRGSLMVSTVTGPQPVSVLWRRLDSRFSDPLELDESSALGTPGMVSALRSGAFTMLNCLGSGVLEARALMAFLPRISQALTGEALSLPNIATWWCGQPGELAYVRDNLDRMMIGPALSTRLPFELEASTVLGGSFRGAASRPVADWLNTDASNLVGQEAVTLSTTPALIDGQLVPRPMVVRVFAARTPDGWTVMPGGYARIGRTEDPTALAMQSGGSVADVWIVGDTPVRTDTLTAPPAGPFVRRLSGLLPSRAADNLYWLGRYVERAEAQVRKLRAYHLRLEDAVVPLVEHLGDYISDFGTDIEDSVPLGLLDLFDAARGCAGKIRDRFSTDGWHALDDLSGTAHKLAAGKVTAGDDAARAMSVLLRKLAGFSGLVHENMFRDTGWRFLTMGRALERADNIASLLVAFADRAAPPGSLDVAVEVGDSVMIHRRRYSVETSRNTVIDLLALDPDNPRSLICQTRLLREQEAAMPRAQTKRQMSDFARQVLRLDTDLAVAVPEEITTARLTQMRAEIADISDALTALYLG</sequence>
<dbReference type="OrthoDB" id="9804079at2"/>
<name>A0A2M8J2H0_9RHOB</name>
<proteinExistence type="predicted"/>
<keyword evidence="4" id="KW-1185">Reference proteome</keyword>